<evidence type="ECO:0000313" key="2">
    <source>
        <dbReference type="Proteomes" id="UP000478052"/>
    </source>
</evidence>
<dbReference type="Proteomes" id="UP000478052">
    <property type="component" value="Unassembled WGS sequence"/>
</dbReference>
<gene>
    <name evidence="1" type="ORF">FWK35_00000976</name>
</gene>
<accession>A0A6G0ZFA3</accession>
<dbReference type="AlphaFoldDB" id="A0A6G0ZFA3"/>
<proteinExistence type="predicted"/>
<comment type="caution">
    <text evidence="1">The sequence shown here is derived from an EMBL/GenBank/DDBJ whole genome shotgun (WGS) entry which is preliminary data.</text>
</comment>
<name>A0A6G0ZFA3_APHCR</name>
<keyword evidence="1" id="KW-0808">Transferase</keyword>
<keyword evidence="1" id="KW-0548">Nucleotidyltransferase</keyword>
<protein>
    <submittedName>
        <fullName evidence="1">Reverse transcriptase domain-containing protein</fullName>
    </submittedName>
</protein>
<sequence length="68" mass="7809">MCKQFRQFSLHHLSQVLTRNGCFSEYLNRFGKTESDCCALCWAAPDGAEHAVFQCDAFHQWRPKPAST</sequence>
<dbReference type="GO" id="GO:0003964">
    <property type="term" value="F:RNA-directed DNA polymerase activity"/>
    <property type="evidence" value="ECO:0007669"/>
    <property type="project" value="UniProtKB-KW"/>
</dbReference>
<dbReference type="OrthoDB" id="6627400at2759"/>
<dbReference type="EMBL" id="VUJU01000641">
    <property type="protein sequence ID" value="KAF0769144.1"/>
    <property type="molecule type" value="Genomic_DNA"/>
</dbReference>
<reference evidence="1 2" key="1">
    <citation type="submission" date="2019-08" db="EMBL/GenBank/DDBJ databases">
        <title>Whole genome of Aphis craccivora.</title>
        <authorList>
            <person name="Voronova N.V."/>
            <person name="Shulinski R.S."/>
            <person name="Bandarenka Y.V."/>
            <person name="Zhorov D.G."/>
            <person name="Warner D."/>
        </authorList>
    </citation>
    <scope>NUCLEOTIDE SEQUENCE [LARGE SCALE GENOMIC DNA]</scope>
    <source>
        <strain evidence="1">180601</strain>
        <tissue evidence="1">Whole Body</tissue>
    </source>
</reference>
<organism evidence="1 2">
    <name type="scientific">Aphis craccivora</name>
    <name type="common">Cowpea aphid</name>
    <dbReference type="NCBI Taxonomy" id="307492"/>
    <lineage>
        <taxon>Eukaryota</taxon>
        <taxon>Metazoa</taxon>
        <taxon>Ecdysozoa</taxon>
        <taxon>Arthropoda</taxon>
        <taxon>Hexapoda</taxon>
        <taxon>Insecta</taxon>
        <taxon>Pterygota</taxon>
        <taxon>Neoptera</taxon>
        <taxon>Paraneoptera</taxon>
        <taxon>Hemiptera</taxon>
        <taxon>Sternorrhyncha</taxon>
        <taxon>Aphidomorpha</taxon>
        <taxon>Aphidoidea</taxon>
        <taxon>Aphididae</taxon>
        <taxon>Aphidini</taxon>
        <taxon>Aphis</taxon>
        <taxon>Aphis</taxon>
    </lineage>
</organism>
<evidence type="ECO:0000313" key="1">
    <source>
        <dbReference type="EMBL" id="KAF0769144.1"/>
    </source>
</evidence>
<keyword evidence="1" id="KW-0695">RNA-directed DNA polymerase</keyword>
<keyword evidence="2" id="KW-1185">Reference proteome</keyword>